<dbReference type="OMA" id="NSCEFIC"/>
<proteinExistence type="predicted"/>
<organism evidence="1 2">
    <name type="scientific">Haemaphysalis longicornis</name>
    <name type="common">Bush tick</name>
    <dbReference type="NCBI Taxonomy" id="44386"/>
    <lineage>
        <taxon>Eukaryota</taxon>
        <taxon>Metazoa</taxon>
        <taxon>Ecdysozoa</taxon>
        <taxon>Arthropoda</taxon>
        <taxon>Chelicerata</taxon>
        <taxon>Arachnida</taxon>
        <taxon>Acari</taxon>
        <taxon>Parasitiformes</taxon>
        <taxon>Ixodida</taxon>
        <taxon>Ixodoidea</taxon>
        <taxon>Ixodidae</taxon>
        <taxon>Haemaphysalinae</taxon>
        <taxon>Haemaphysalis</taxon>
    </lineage>
</organism>
<sequence length="395" mass="45169">MAKSKRFNSDLEGCRVLLRMSAGDVEGTVHNVSADSARLSLIESVVLDNTSRKKHDLVKDEEGPRLLRVRPMPAHLERLNASVNSCEFICHRSEGDDSEELKKGIIELMGPPDMLPKLQRPLPAEFEVIDQVNDRFQKAVATSMKVFIFDVFNLKEALFDRGLREVLESNDTEKVADVVIYYGRKLDAGQQQLPRFVRGLQNCLRGFLNLTQEQLKYTRSRQGHQEELLSSWEQRPLTLGQIDALVKDTVYLAELSHACLKQLLLRFQLGVQFFLGLERNCSAQELDCLPPVCPWLCCLRRDLAQRRDHILPAGFKDALRGLPGPHRHYDNYDQDCNREYGRYGRNNGRSRVPLAECLLFKSFCIKFWAHLMSGVSGRDDFVVSTVHVVQELWQG</sequence>
<dbReference type="GO" id="GO:1990923">
    <property type="term" value="C:PET complex"/>
    <property type="evidence" value="ECO:0007669"/>
    <property type="project" value="TreeGrafter"/>
</dbReference>
<protein>
    <submittedName>
        <fullName evidence="1">Uncharacterized protein</fullName>
    </submittedName>
</protein>
<evidence type="ECO:0000313" key="2">
    <source>
        <dbReference type="Proteomes" id="UP000821853"/>
    </source>
</evidence>
<dbReference type="Gene3D" id="3.30.420.10">
    <property type="entry name" value="Ribonuclease H-like superfamily/Ribonuclease H"/>
    <property type="match status" value="1"/>
</dbReference>
<dbReference type="GO" id="GO:0003676">
    <property type="term" value="F:nucleic acid binding"/>
    <property type="evidence" value="ECO:0007669"/>
    <property type="project" value="InterPro"/>
</dbReference>
<dbReference type="EMBL" id="JABSTR010000006">
    <property type="protein sequence ID" value="KAH9374054.1"/>
    <property type="molecule type" value="Genomic_DNA"/>
</dbReference>
<dbReference type="OrthoDB" id="26838at2759"/>
<dbReference type="GO" id="GO:0034587">
    <property type="term" value="P:piRNA processing"/>
    <property type="evidence" value="ECO:0007669"/>
    <property type="project" value="TreeGrafter"/>
</dbReference>
<keyword evidence="2" id="KW-1185">Reference proteome</keyword>
<accession>A0A9J6G6M1</accession>
<dbReference type="PANTHER" id="PTHR46628:SF1">
    <property type="entry name" value="PIRNA BIOGENESIS PROTEIN EXD1"/>
    <property type="match status" value="1"/>
</dbReference>
<dbReference type="SUPFAM" id="SSF53098">
    <property type="entry name" value="Ribonuclease H-like"/>
    <property type="match status" value="1"/>
</dbReference>
<dbReference type="VEuPathDB" id="VectorBase:HLOH_045976"/>
<evidence type="ECO:0000313" key="1">
    <source>
        <dbReference type="EMBL" id="KAH9374054.1"/>
    </source>
</evidence>
<dbReference type="Proteomes" id="UP000821853">
    <property type="component" value="Chromosome 4"/>
</dbReference>
<comment type="caution">
    <text evidence="1">The sequence shown here is derived from an EMBL/GenBank/DDBJ whole genome shotgun (WGS) entry which is preliminary data.</text>
</comment>
<dbReference type="AlphaFoldDB" id="A0A9J6G6M1"/>
<dbReference type="InterPro" id="IPR036397">
    <property type="entry name" value="RNaseH_sf"/>
</dbReference>
<gene>
    <name evidence="1" type="ORF">HPB48_005323</name>
</gene>
<dbReference type="PANTHER" id="PTHR46628">
    <property type="entry name" value="PIRNA BIOGENESIS PROTEIN EXD1"/>
    <property type="match status" value="1"/>
</dbReference>
<dbReference type="InterPro" id="IPR012337">
    <property type="entry name" value="RNaseH-like_sf"/>
</dbReference>
<reference evidence="1 2" key="1">
    <citation type="journal article" date="2020" name="Cell">
        <title>Large-Scale Comparative Analyses of Tick Genomes Elucidate Their Genetic Diversity and Vector Capacities.</title>
        <authorList>
            <consortium name="Tick Genome and Microbiome Consortium (TIGMIC)"/>
            <person name="Jia N."/>
            <person name="Wang J."/>
            <person name="Shi W."/>
            <person name="Du L."/>
            <person name="Sun Y."/>
            <person name="Zhan W."/>
            <person name="Jiang J.F."/>
            <person name="Wang Q."/>
            <person name="Zhang B."/>
            <person name="Ji P."/>
            <person name="Bell-Sakyi L."/>
            <person name="Cui X.M."/>
            <person name="Yuan T.T."/>
            <person name="Jiang B.G."/>
            <person name="Yang W.F."/>
            <person name="Lam T.T."/>
            <person name="Chang Q.C."/>
            <person name="Ding S.J."/>
            <person name="Wang X.J."/>
            <person name="Zhu J.G."/>
            <person name="Ruan X.D."/>
            <person name="Zhao L."/>
            <person name="Wei J.T."/>
            <person name="Ye R.Z."/>
            <person name="Que T.C."/>
            <person name="Du C.H."/>
            <person name="Zhou Y.H."/>
            <person name="Cheng J.X."/>
            <person name="Dai P.F."/>
            <person name="Guo W.B."/>
            <person name="Han X.H."/>
            <person name="Huang E.J."/>
            <person name="Li L.F."/>
            <person name="Wei W."/>
            <person name="Gao Y.C."/>
            <person name="Liu J.Z."/>
            <person name="Shao H.Z."/>
            <person name="Wang X."/>
            <person name="Wang C.C."/>
            <person name="Yang T.C."/>
            <person name="Huo Q.B."/>
            <person name="Li W."/>
            <person name="Chen H.Y."/>
            <person name="Chen S.E."/>
            <person name="Zhou L.G."/>
            <person name="Ni X.B."/>
            <person name="Tian J.H."/>
            <person name="Sheng Y."/>
            <person name="Liu T."/>
            <person name="Pan Y.S."/>
            <person name="Xia L.Y."/>
            <person name="Li J."/>
            <person name="Zhao F."/>
            <person name="Cao W.C."/>
        </authorList>
    </citation>
    <scope>NUCLEOTIDE SEQUENCE [LARGE SCALE GENOMIC DNA]</scope>
    <source>
        <strain evidence="1">HaeL-2018</strain>
    </source>
</reference>
<name>A0A9J6G6M1_HAELO</name>
<dbReference type="InterPro" id="IPR052144">
    <property type="entry name" value="piRNA_biogenesis_EXD1"/>
</dbReference>